<feature type="domain" description="Putative plant transposon protein" evidence="1">
    <location>
        <begin position="2"/>
        <end position="83"/>
    </location>
</feature>
<dbReference type="InterPro" id="IPR046796">
    <property type="entry name" value="Transposase_32_dom"/>
</dbReference>
<dbReference type="Proteomes" id="UP001358586">
    <property type="component" value="Chromosome 4"/>
</dbReference>
<dbReference type="EMBL" id="JARKNE010000004">
    <property type="protein sequence ID" value="KAK5836288.1"/>
    <property type="molecule type" value="Genomic_DNA"/>
</dbReference>
<gene>
    <name evidence="2" type="ORF">PVK06_012066</name>
</gene>
<evidence type="ECO:0000313" key="2">
    <source>
        <dbReference type="EMBL" id="KAK5836288.1"/>
    </source>
</evidence>
<protein>
    <recommendedName>
        <fullName evidence="1">Putative plant transposon protein domain-containing protein</fullName>
    </recommendedName>
</protein>
<organism evidence="2 3">
    <name type="scientific">Gossypium arboreum</name>
    <name type="common">Tree cotton</name>
    <name type="synonym">Gossypium nanking</name>
    <dbReference type="NCBI Taxonomy" id="29729"/>
    <lineage>
        <taxon>Eukaryota</taxon>
        <taxon>Viridiplantae</taxon>
        <taxon>Streptophyta</taxon>
        <taxon>Embryophyta</taxon>
        <taxon>Tracheophyta</taxon>
        <taxon>Spermatophyta</taxon>
        <taxon>Magnoliopsida</taxon>
        <taxon>eudicotyledons</taxon>
        <taxon>Gunneridae</taxon>
        <taxon>Pentapetalae</taxon>
        <taxon>rosids</taxon>
        <taxon>malvids</taxon>
        <taxon>Malvales</taxon>
        <taxon>Malvaceae</taxon>
        <taxon>Malvoideae</taxon>
        <taxon>Gossypium</taxon>
    </lineage>
</organism>
<accession>A0ABR0QBN3</accession>
<keyword evidence="3" id="KW-1185">Reference proteome</keyword>
<comment type="caution">
    <text evidence="2">The sequence shown here is derived from an EMBL/GenBank/DDBJ whole genome shotgun (WGS) entry which is preliminary data.</text>
</comment>
<evidence type="ECO:0000259" key="1">
    <source>
        <dbReference type="Pfam" id="PF20167"/>
    </source>
</evidence>
<evidence type="ECO:0000313" key="3">
    <source>
        <dbReference type="Proteomes" id="UP001358586"/>
    </source>
</evidence>
<reference evidence="2 3" key="1">
    <citation type="submission" date="2023-03" db="EMBL/GenBank/DDBJ databases">
        <title>WGS of Gossypium arboreum.</title>
        <authorList>
            <person name="Yu D."/>
        </authorList>
    </citation>
    <scope>NUCLEOTIDE SEQUENCE [LARGE SCALE GENOMIC DNA]</scope>
    <source>
        <tissue evidence="2">Leaf</tissue>
    </source>
</reference>
<proteinExistence type="predicted"/>
<name>A0ABR0QBN3_GOSAR</name>
<sequence length="285" mass="32255">MHYCFLTLHSKIWFHFVNCRLLPSTHSTTINFDRMCLIHSIIKVRKIDVGIILHQKIIDCVERQTGILVFPSLVIPLCQQKGIVPQEDEEILDNKGPINKASVERMTRSTDASILKKAETNTTRKGKAKADSKGTNLNTETLLWRKMKDVKKMVNSTSNRQIRLVVIIEDDDFEDRDRLVASPPIVQVSNNEKGEESRDIEECLQKIDSLFEDEEEIVAEEEKVVENGKEREDEASAVNIVTAPESVSANINNLELDGERLAEVAKVTSEERDNTLAIVVYTGPL</sequence>
<dbReference type="Pfam" id="PF20167">
    <property type="entry name" value="Transposase_32"/>
    <property type="match status" value="1"/>
</dbReference>